<comment type="caution">
    <text evidence="3">The sequence shown here is derived from an EMBL/GenBank/DDBJ whole genome shotgun (WGS) entry which is preliminary data.</text>
</comment>
<dbReference type="InterPro" id="IPR001878">
    <property type="entry name" value="Znf_CCHC"/>
</dbReference>
<dbReference type="EMBL" id="CAJVQA010019781">
    <property type="protein sequence ID" value="CAG8760584.1"/>
    <property type="molecule type" value="Genomic_DNA"/>
</dbReference>
<protein>
    <submittedName>
        <fullName evidence="3">12454_t:CDS:1</fullName>
    </submittedName>
</protein>
<dbReference type="Pfam" id="PF00098">
    <property type="entry name" value="zf-CCHC"/>
    <property type="match status" value="1"/>
</dbReference>
<dbReference type="PANTHER" id="PTHR15503">
    <property type="entry name" value="LDOC1 RELATED"/>
    <property type="match status" value="1"/>
</dbReference>
<dbReference type="Proteomes" id="UP000789759">
    <property type="component" value="Unassembled WGS sequence"/>
</dbReference>
<dbReference type="PROSITE" id="PS50158">
    <property type="entry name" value="ZF_CCHC"/>
    <property type="match status" value="1"/>
</dbReference>
<proteinExistence type="predicted"/>
<dbReference type="PANTHER" id="PTHR15503:SF22">
    <property type="entry name" value="TRANSPOSON TY3-I GAG POLYPROTEIN"/>
    <property type="match status" value="1"/>
</dbReference>
<dbReference type="GO" id="GO:0003676">
    <property type="term" value="F:nucleic acid binding"/>
    <property type="evidence" value="ECO:0007669"/>
    <property type="project" value="InterPro"/>
</dbReference>
<dbReference type="GO" id="GO:0008270">
    <property type="term" value="F:zinc ion binding"/>
    <property type="evidence" value="ECO:0007669"/>
    <property type="project" value="UniProtKB-KW"/>
</dbReference>
<dbReference type="InterPro" id="IPR021109">
    <property type="entry name" value="Peptidase_aspartic_dom_sf"/>
</dbReference>
<dbReference type="SUPFAM" id="SSF50630">
    <property type="entry name" value="Acid proteases"/>
    <property type="match status" value="1"/>
</dbReference>
<dbReference type="OrthoDB" id="2449549at2759"/>
<dbReference type="Gene3D" id="2.40.70.10">
    <property type="entry name" value="Acid Proteases"/>
    <property type="match status" value="1"/>
</dbReference>
<feature type="non-terminal residue" evidence="3">
    <location>
        <position position="1"/>
    </location>
</feature>
<dbReference type="SMART" id="SM00343">
    <property type="entry name" value="ZnF_C2HC"/>
    <property type="match status" value="1"/>
</dbReference>
<dbReference type="AlphaFoldDB" id="A0A9N9NSS9"/>
<dbReference type="InterPro" id="IPR036875">
    <property type="entry name" value="Znf_CCHC_sf"/>
</dbReference>
<name>A0A9N9NSS9_9GLOM</name>
<accession>A0A9N9NSS9</accession>
<evidence type="ECO:0000256" key="1">
    <source>
        <dbReference type="PROSITE-ProRule" id="PRU00047"/>
    </source>
</evidence>
<feature type="domain" description="CCHC-type" evidence="2">
    <location>
        <begin position="91"/>
        <end position="106"/>
    </location>
</feature>
<dbReference type="InterPro" id="IPR032567">
    <property type="entry name" value="RTL1-rel"/>
</dbReference>
<evidence type="ECO:0000259" key="2">
    <source>
        <dbReference type="PROSITE" id="PS50158"/>
    </source>
</evidence>
<organism evidence="3 4">
    <name type="scientific">Cetraspora pellucida</name>
    <dbReference type="NCBI Taxonomy" id="1433469"/>
    <lineage>
        <taxon>Eukaryota</taxon>
        <taxon>Fungi</taxon>
        <taxon>Fungi incertae sedis</taxon>
        <taxon>Mucoromycota</taxon>
        <taxon>Glomeromycotina</taxon>
        <taxon>Glomeromycetes</taxon>
        <taxon>Diversisporales</taxon>
        <taxon>Gigasporaceae</taxon>
        <taxon>Cetraspora</taxon>
    </lineage>
</organism>
<gene>
    <name evidence="3" type="ORF">CPELLU_LOCUS15276</name>
</gene>
<keyword evidence="1" id="KW-0479">Metal-binding</keyword>
<evidence type="ECO:0000313" key="4">
    <source>
        <dbReference type="Proteomes" id="UP000789759"/>
    </source>
</evidence>
<dbReference type="Gene3D" id="4.10.60.10">
    <property type="entry name" value="Zinc finger, CCHC-type"/>
    <property type="match status" value="1"/>
</dbReference>
<dbReference type="Pfam" id="PF08284">
    <property type="entry name" value="RVP_2"/>
    <property type="match status" value="1"/>
</dbReference>
<keyword evidence="4" id="KW-1185">Reference proteome</keyword>
<reference evidence="3" key="1">
    <citation type="submission" date="2021-06" db="EMBL/GenBank/DDBJ databases">
        <authorList>
            <person name="Kallberg Y."/>
            <person name="Tangrot J."/>
            <person name="Rosling A."/>
        </authorList>
    </citation>
    <scope>NUCLEOTIDE SEQUENCE</scope>
    <source>
        <strain evidence="3">FL966</strain>
    </source>
</reference>
<keyword evidence="1" id="KW-0863">Zinc-finger</keyword>
<keyword evidence="1" id="KW-0862">Zinc</keyword>
<dbReference type="CDD" id="cd00303">
    <property type="entry name" value="retropepsin_like"/>
    <property type="match status" value="1"/>
</dbReference>
<sequence length="349" mass="39121">GEAALIDQFQSGLRSDVKDLLLSVEDPTSLNDVVSKAVKQECLWDLPARQHHSQPITRPAPFEADPMQIDTVRIKPLSAAEKRRRYANNLCFYCGDPGHIVKNCSKKSNISPRIDTIVSSEELSEKERPQSHPNPIYLLPNNCPVSAFIPELYIHLPNGTQTSVEALIDSGASACFLDLALAQELNLPIYKKEMPLSVEIVDGQELSSGSIMQKTGPISVHLQDHYEEIIFNLIPSPHYKVILGLSWLTLHNPEIKWHERIITFSDPTYSTQLLPPAGTSFTNKEQIFIVQVFSTGAVDPYHTDKGPSPTVPEKYQEFSDVFSEKEAYKLPKNRQYDCTIDLLPDTQPS</sequence>
<dbReference type="SUPFAM" id="SSF57756">
    <property type="entry name" value="Retrovirus zinc finger-like domains"/>
    <property type="match status" value="1"/>
</dbReference>
<evidence type="ECO:0000313" key="3">
    <source>
        <dbReference type="EMBL" id="CAG8760584.1"/>
    </source>
</evidence>